<dbReference type="Pfam" id="PF00005">
    <property type="entry name" value="ABC_tran"/>
    <property type="match status" value="1"/>
</dbReference>
<proteinExistence type="predicted"/>
<keyword evidence="6" id="KW-1185">Reference proteome</keyword>
<dbReference type="InterPro" id="IPR017871">
    <property type="entry name" value="ABC_transporter-like_CS"/>
</dbReference>
<reference evidence="5" key="3">
    <citation type="submission" date="2023-05" db="EMBL/GenBank/DDBJ databases">
        <authorList>
            <person name="Smith C.H."/>
        </authorList>
    </citation>
    <scope>NUCLEOTIDE SEQUENCE</scope>
    <source>
        <strain evidence="5">CHS0354</strain>
        <tissue evidence="5">Mantle</tissue>
    </source>
</reference>
<comment type="caution">
    <text evidence="5">The sequence shown here is derived from an EMBL/GenBank/DDBJ whole genome shotgun (WGS) entry which is preliminary data.</text>
</comment>
<sequence length="415" mass="46184">MNKFILWTIGDGNGISPEIILKSFQLLLKEKKGAHFPQIAVVGPFQILQDTIVRLKIDVKIERIKIERIRRENNDLNLDKETLYIIEPVPESAYKISYGQISKEMGYLSLDAIRIAAQLCKEELALGMVTAPIHKKSIQLAGSLFHGHTELLGTLCGDIKTQMLFYDRVSQLKLALATTHVPLSQVSYELQKSSFLALLGVNPHASDLGVIGTEETTFLLDELKDLQPDAFFGMRHYLNFDVTVAMYHDQGLIPFKMLAWETGVNVTLGLPFVRTSPDHGTGFDIAGRGTARPDSFLAAHNTASIPQKVQSALKQVDLLHKQYDMPSSLSGGEQQKVAIARAIVREPNVILADEPTANLDAKSSEEIMNILHKLKKRNIAVIIVTHDHDIISRFPAKTYLMENGKLEAVEIETTP</sequence>
<dbReference type="InterPro" id="IPR027417">
    <property type="entry name" value="P-loop_NTPase"/>
</dbReference>
<dbReference type="GO" id="GO:0016491">
    <property type="term" value="F:oxidoreductase activity"/>
    <property type="evidence" value="ECO:0007669"/>
    <property type="project" value="UniProtKB-KW"/>
</dbReference>
<dbReference type="Gene3D" id="3.40.50.300">
    <property type="entry name" value="P-loop containing nucleotide triphosphate hydrolases"/>
    <property type="match status" value="1"/>
</dbReference>
<gene>
    <name evidence="5" type="ORF">CHS0354_000643</name>
</gene>
<evidence type="ECO:0000256" key="2">
    <source>
        <dbReference type="ARBA" id="ARBA00023002"/>
    </source>
</evidence>
<dbReference type="InterPro" id="IPR003439">
    <property type="entry name" value="ABC_transporter-like_ATP-bd"/>
</dbReference>
<dbReference type="PROSITE" id="PS00211">
    <property type="entry name" value="ABC_TRANSPORTER_1"/>
    <property type="match status" value="1"/>
</dbReference>
<evidence type="ECO:0000313" key="6">
    <source>
        <dbReference type="Proteomes" id="UP001195483"/>
    </source>
</evidence>
<accession>A0AAE0W7I0</accession>
<dbReference type="SUPFAM" id="SSF52540">
    <property type="entry name" value="P-loop containing nucleoside triphosphate hydrolases"/>
    <property type="match status" value="1"/>
</dbReference>
<evidence type="ECO:0000256" key="1">
    <source>
        <dbReference type="ARBA" id="ARBA00022723"/>
    </source>
</evidence>
<reference evidence="5" key="1">
    <citation type="journal article" date="2021" name="Genome Biol. Evol.">
        <title>A High-Quality Reference Genome for a Parasitic Bivalve with Doubly Uniparental Inheritance (Bivalvia: Unionida).</title>
        <authorList>
            <person name="Smith C.H."/>
        </authorList>
    </citation>
    <scope>NUCLEOTIDE SEQUENCE</scope>
    <source>
        <strain evidence="5">CHS0354</strain>
    </source>
</reference>
<feature type="domain" description="ABC transporter" evidence="4">
    <location>
        <begin position="159"/>
        <end position="411"/>
    </location>
</feature>
<dbReference type="GO" id="GO:0046872">
    <property type="term" value="F:metal ion binding"/>
    <property type="evidence" value="ECO:0007669"/>
    <property type="project" value="UniProtKB-KW"/>
</dbReference>
<dbReference type="GO" id="GO:0016887">
    <property type="term" value="F:ATP hydrolysis activity"/>
    <property type="evidence" value="ECO:0007669"/>
    <property type="project" value="InterPro"/>
</dbReference>
<keyword evidence="1" id="KW-0479">Metal-binding</keyword>
<dbReference type="PANTHER" id="PTHR30004">
    <property type="entry name" value="4-HYDROXYTHREONINE-4-PHOSPHATE DEHYDROGENASE"/>
    <property type="match status" value="1"/>
</dbReference>
<protein>
    <recommendedName>
        <fullName evidence="4">ABC transporter domain-containing protein</fullName>
    </recommendedName>
</protein>
<dbReference type="PROSITE" id="PS50893">
    <property type="entry name" value="ABC_TRANSPORTER_2"/>
    <property type="match status" value="1"/>
</dbReference>
<dbReference type="AlphaFoldDB" id="A0AAE0W7I0"/>
<dbReference type="EMBL" id="JAEAOA010000085">
    <property type="protein sequence ID" value="KAK3604978.1"/>
    <property type="molecule type" value="Genomic_DNA"/>
</dbReference>
<dbReference type="InterPro" id="IPR005255">
    <property type="entry name" value="PdxA_fam"/>
</dbReference>
<dbReference type="GO" id="GO:0051287">
    <property type="term" value="F:NAD binding"/>
    <property type="evidence" value="ECO:0007669"/>
    <property type="project" value="InterPro"/>
</dbReference>
<reference evidence="5" key="2">
    <citation type="journal article" date="2021" name="Genome Biol. Evol.">
        <title>Developing a high-quality reference genome for a parasitic bivalve with doubly uniparental inheritance (Bivalvia: Unionida).</title>
        <authorList>
            <person name="Smith C.H."/>
        </authorList>
    </citation>
    <scope>NUCLEOTIDE SEQUENCE</scope>
    <source>
        <strain evidence="5">CHS0354</strain>
        <tissue evidence="5">Mantle</tissue>
    </source>
</reference>
<evidence type="ECO:0000256" key="3">
    <source>
        <dbReference type="ARBA" id="ARBA00023027"/>
    </source>
</evidence>
<dbReference type="Gene3D" id="3.40.718.10">
    <property type="entry name" value="Isopropylmalate Dehydrogenase"/>
    <property type="match status" value="1"/>
</dbReference>
<name>A0AAE0W7I0_9BIVA</name>
<dbReference type="GO" id="GO:0005524">
    <property type="term" value="F:ATP binding"/>
    <property type="evidence" value="ECO:0007669"/>
    <property type="project" value="InterPro"/>
</dbReference>
<keyword evidence="3" id="KW-0520">NAD</keyword>
<dbReference type="Pfam" id="PF04166">
    <property type="entry name" value="PdxA"/>
    <property type="match status" value="2"/>
</dbReference>
<dbReference type="Proteomes" id="UP001195483">
    <property type="component" value="Unassembled WGS sequence"/>
</dbReference>
<dbReference type="SUPFAM" id="SSF53659">
    <property type="entry name" value="Isocitrate/Isopropylmalate dehydrogenase-like"/>
    <property type="match status" value="1"/>
</dbReference>
<organism evidence="5 6">
    <name type="scientific">Potamilus streckersoni</name>
    <dbReference type="NCBI Taxonomy" id="2493646"/>
    <lineage>
        <taxon>Eukaryota</taxon>
        <taxon>Metazoa</taxon>
        <taxon>Spiralia</taxon>
        <taxon>Lophotrochozoa</taxon>
        <taxon>Mollusca</taxon>
        <taxon>Bivalvia</taxon>
        <taxon>Autobranchia</taxon>
        <taxon>Heteroconchia</taxon>
        <taxon>Palaeoheterodonta</taxon>
        <taxon>Unionida</taxon>
        <taxon>Unionoidea</taxon>
        <taxon>Unionidae</taxon>
        <taxon>Ambleminae</taxon>
        <taxon>Lampsilini</taxon>
        <taxon>Potamilus</taxon>
    </lineage>
</organism>
<dbReference type="PANTHER" id="PTHR30004:SF6">
    <property type="entry name" value="D-THREONATE 4-PHOSPHATE DEHYDROGENASE"/>
    <property type="match status" value="1"/>
</dbReference>
<evidence type="ECO:0000313" key="5">
    <source>
        <dbReference type="EMBL" id="KAK3604978.1"/>
    </source>
</evidence>
<keyword evidence="2" id="KW-0560">Oxidoreductase</keyword>
<evidence type="ECO:0000259" key="4">
    <source>
        <dbReference type="PROSITE" id="PS50893"/>
    </source>
</evidence>